<dbReference type="Proteomes" id="UP001244011">
    <property type="component" value="Unassembled WGS sequence"/>
</dbReference>
<evidence type="ECO:0000256" key="1">
    <source>
        <dbReference type="SAM" id="MobiDB-lite"/>
    </source>
</evidence>
<feature type="compositionally biased region" description="Low complexity" evidence="1">
    <location>
        <begin position="51"/>
        <end position="61"/>
    </location>
</feature>
<dbReference type="EMBL" id="MU839009">
    <property type="protein sequence ID" value="KAK1767083.1"/>
    <property type="molecule type" value="Genomic_DNA"/>
</dbReference>
<feature type="compositionally biased region" description="Polar residues" evidence="1">
    <location>
        <begin position="37"/>
        <end position="50"/>
    </location>
</feature>
<feature type="region of interest" description="Disordered" evidence="1">
    <location>
        <begin position="115"/>
        <end position="134"/>
    </location>
</feature>
<evidence type="ECO:0000313" key="3">
    <source>
        <dbReference type="Proteomes" id="UP001244011"/>
    </source>
</evidence>
<name>A0AAJ0FL80_9PEZI</name>
<organism evidence="2 3">
    <name type="scientific">Phialemonium atrogriseum</name>
    <dbReference type="NCBI Taxonomy" id="1093897"/>
    <lineage>
        <taxon>Eukaryota</taxon>
        <taxon>Fungi</taxon>
        <taxon>Dikarya</taxon>
        <taxon>Ascomycota</taxon>
        <taxon>Pezizomycotina</taxon>
        <taxon>Sordariomycetes</taxon>
        <taxon>Sordariomycetidae</taxon>
        <taxon>Cephalothecales</taxon>
        <taxon>Cephalothecaceae</taxon>
        <taxon>Phialemonium</taxon>
    </lineage>
</organism>
<accession>A0AAJ0FL80</accession>
<reference evidence="2" key="1">
    <citation type="submission" date="2023-06" db="EMBL/GenBank/DDBJ databases">
        <title>Genome-scale phylogeny and comparative genomics of the fungal order Sordariales.</title>
        <authorList>
            <consortium name="Lawrence Berkeley National Laboratory"/>
            <person name="Hensen N."/>
            <person name="Bonometti L."/>
            <person name="Westerberg I."/>
            <person name="Brannstrom I.O."/>
            <person name="Guillou S."/>
            <person name="Cros-Aarteil S."/>
            <person name="Calhoun S."/>
            <person name="Haridas S."/>
            <person name="Kuo A."/>
            <person name="Mondo S."/>
            <person name="Pangilinan J."/>
            <person name="Riley R."/>
            <person name="Labutti K."/>
            <person name="Andreopoulos B."/>
            <person name="Lipzen A."/>
            <person name="Chen C."/>
            <person name="Yanf M."/>
            <person name="Daum C."/>
            <person name="Ng V."/>
            <person name="Clum A."/>
            <person name="Steindorff A."/>
            <person name="Ohm R."/>
            <person name="Martin F."/>
            <person name="Silar P."/>
            <person name="Natvig D."/>
            <person name="Lalanne C."/>
            <person name="Gautier V."/>
            <person name="Ament-Velasquez S.L."/>
            <person name="Kruys A."/>
            <person name="Hutchinson M.I."/>
            <person name="Powell A.J."/>
            <person name="Barry K."/>
            <person name="Miller A.N."/>
            <person name="Grigoriev I.V."/>
            <person name="Debuchy R."/>
            <person name="Gladieux P."/>
            <person name="Thoren M.H."/>
            <person name="Johannesson H."/>
        </authorList>
    </citation>
    <scope>NUCLEOTIDE SEQUENCE</scope>
    <source>
        <strain evidence="2">8032-3</strain>
    </source>
</reference>
<protein>
    <submittedName>
        <fullName evidence="2">Uncharacterized protein</fullName>
    </submittedName>
</protein>
<gene>
    <name evidence="2" type="ORF">QBC33DRAFT_76721</name>
</gene>
<dbReference type="RefSeq" id="XP_060283296.1">
    <property type="nucleotide sequence ID" value="XM_060433051.1"/>
</dbReference>
<dbReference type="GeneID" id="85316238"/>
<comment type="caution">
    <text evidence="2">The sequence shown here is derived from an EMBL/GenBank/DDBJ whole genome shotgun (WGS) entry which is preliminary data.</text>
</comment>
<dbReference type="AlphaFoldDB" id="A0AAJ0FL80"/>
<feature type="compositionally biased region" description="Basic and acidic residues" evidence="1">
    <location>
        <begin position="117"/>
        <end position="134"/>
    </location>
</feature>
<feature type="compositionally biased region" description="Basic and acidic residues" evidence="1">
    <location>
        <begin position="1"/>
        <end position="14"/>
    </location>
</feature>
<keyword evidence="3" id="KW-1185">Reference proteome</keyword>
<feature type="region of interest" description="Disordered" evidence="1">
    <location>
        <begin position="82"/>
        <end position="105"/>
    </location>
</feature>
<proteinExistence type="predicted"/>
<feature type="region of interest" description="Disordered" evidence="1">
    <location>
        <begin position="1"/>
        <end position="66"/>
    </location>
</feature>
<evidence type="ECO:0000313" key="2">
    <source>
        <dbReference type="EMBL" id="KAK1767083.1"/>
    </source>
</evidence>
<sequence length="134" mass="14399">MATFVSEKELRRLSEQAQAFPPEAAERQLSAFLPLAPTTSASYPSQTAKPQQQQQQQQQLELPPPVTPAVLPAEAVVVDASADQVKRRASSVGSSSSDGGGKSPVGFRFLRLGPVHWGEHPGDNKSDWHEAAVE</sequence>